<sequence length="341" mass="39128">MTKLKSIVLMVFFFCISISLSALEVKDHSSKIIFNEKDGVWSLFYNQDGRLRSFFEDRDNRTSYTDLVLDNRVYRLQKNSFFNQHIEEHSGFIVAHWSNNILHVTQSVQVDHGIKGFKITITVRNLSKNYISVGLKELLDTHNNTEGPDFMVEGNQPVDSEKRWIAAAIPAYWGTFPANDTGSRMTYTALGDRKPDQLIFANWKRLNDSDWDFNLREGRDFSLLPYSINDSAAAIYYNPVSIPPGTELSVQYALTAGGPVRDVLQSDSTLSADHAAQLPQNGKEMILNYALQYDLDLIDKLVDELNLLLLSDDPVYNSQTEYFEEELEKLKQKLFHYENLQ</sequence>
<evidence type="ECO:0000313" key="1">
    <source>
        <dbReference type="EMBL" id="QEN07578.1"/>
    </source>
</evidence>
<dbReference type="RefSeq" id="WP_149485658.1">
    <property type="nucleotide sequence ID" value="NZ_CP036150.1"/>
</dbReference>
<dbReference type="OrthoDB" id="357056at2"/>
<dbReference type="Proteomes" id="UP000324209">
    <property type="component" value="Chromosome"/>
</dbReference>
<dbReference type="KEGG" id="ock:EXM22_06095"/>
<dbReference type="EMBL" id="CP036150">
    <property type="protein sequence ID" value="QEN07578.1"/>
    <property type="molecule type" value="Genomic_DNA"/>
</dbReference>
<dbReference type="AlphaFoldDB" id="A0A5C1QJT0"/>
<keyword evidence="2" id="KW-1185">Reference proteome</keyword>
<evidence type="ECO:0000313" key="2">
    <source>
        <dbReference type="Proteomes" id="UP000324209"/>
    </source>
</evidence>
<gene>
    <name evidence="1" type="ORF">EXM22_06095</name>
</gene>
<name>A0A5C1QJT0_9SPIO</name>
<protein>
    <submittedName>
        <fullName evidence="1">Uncharacterized protein</fullName>
    </submittedName>
</protein>
<proteinExistence type="predicted"/>
<reference evidence="1 2" key="1">
    <citation type="submission" date="2019-02" db="EMBL/GenBank/DDBJ databases">
        <title>Complete Genome Sequence and Methylome Analysis of free living Spirochaetas.</title>
        <authorList>
            <person name="Fomenkov A."/>
            <person name="Dubinina G."/>
            <person name="Leshcheva N."/>
            <person name="Mikheeva N."/>
            <person name="Grabovich M."/>
            <person name="Vincze T."/>
            <person name="Roberts R.J."/>
        </authorList>
    </citation>
    <scope>NUCLEOTIDE SEQUENCE [LARGE SCALE GENOMIC DNA]</scope>
    <source>
        <strain evidence="1 2">K2</strain>
    </source>
</reference>
<accession>A0A5C1QJT0</accession>
<organism evidence="1 2">
    <name type="scientific">Oceanispirochaeta crateris</name>
    <dbReference type="NCBI Taxonomy" id="2518645"/>
    <lineage>
        <taxon>Bacteria</taxon>
        <taxon>Pseudomonadati</taxon>
        <taxon>Spirochaetota</taxon>
        <taxon>Spirochaetia</taxon>
        <taxon>Spirochaetales</taxon>
        <taxon>Spirochaetaceae</taxon>
        <taxon>Oceanispirochaeta</taxon>
    </lineage>
</organism>